<name>A0A4Y8Q8X6_9BACL</name>
<evidence type="ECO:0000313" key="2">
    <source>
        <dbReference type="Proteomes" id="UP000298246"/>
    </source>
</evidence>
<dbReference type="OrthoDB" id="2640196at2"/>
<reference evidence="1 2" key="1">
    <citation type="submission" date="2017-03" db="EMBL/GenBank/DDBJ databases">
        <title>Isolation of Levoglucosan Utilizing Bacteria.</title>
        <authorList>
            <person name="Arya A.S."/>
        </authorList>
    </citation>
    <scope>NUCLEOTIDE SEQUENCE [LARGE SCALE GENOMIC DNA]</scope>
    <source>
        <strain evidence="1 2">MEC069</strain>
    </source>
</reference>
<dbReference type="EMBL" id="MYFO01000003">
    <property type="protein sequence ID" value="TFE91035.1"/>
    <property type="molecule type" value="Genomic_DNA"/>
</dbReference>
<sequence>MLRKVAALMLPFYAKIAANRTYAAAWARAVREADLSAMEKLLRTVLPPRQPLAGLATNGIGYFIDIPFPKPVYLYTNATSLRPGQVQFTFSASIHRQIAAAVLPFYRELAGNPRYAAQLAVAIRRGRRILAEKLVRSLVTTRRLKSVQLEWSGVLLGFQYPSSPYVYYNELFREYVK</sequence>
<gene>
    <name evidence="1" type="ORF">B5M42_03760</name>
</gene>
<evidence type="ECO:0000313" key="1">
    <source>
        <dbReference type="EMBL" id="TFE91035.1"/>
    </source>
</evidence>
<keyword evidence="2" id="KW-1185">Reference proteome</keyword>
<dbReference type="AlphaFoldDB" id="A0A4Y8Q8X6"/>
<dbReference type="Proteomes" id="UP000298246">
    <property type="component" value="Unassembled WGS sequence"/>
</dbReference>
<proteinExistence type="predicted"/>
<comment type="caution">
    <text evidence="1">The sequence shown here is derived from an EMBL/GenBank/DDBJ whole genome shotgun (WGS) entry which is preliminary data.</text>
</comment>
<accession>A0A4Y8Q8X6</accession>
<organism evidence="1 2">
    <name type="scientific">Paenibacillus athensensis</name>
    <dbReference type="NCBI Taxonomy" id="1967502"/>
    <lineage>
        <taxon>Bacteria</taxon>
        <taxon>Bacillati</taxon>
        <taxon>Bacillota</taxon>
        <taxon>Bacilli</taxon>
        <taxon>Bacillales</taxon>
        <taxon>Paenibacillaceae</taxon>
        <taxon>Paenibacillus</taxon>
    </lineage>
</organism>
<protein>
    <submittedName>
        <fullName evidence="1">Uncharacterized protein</fullName>
    </submittedName>
</protein>